<gene>
    <name evidence="1" type="ORF">CHS0354_001444</name>
</gene>
<evidence type="ECO:0000313" key="1">
    <source>
        <dbReference type="EMBL" id="KAK3605464.1"/>
    </source>
</evidence>
<sequence>MARSMSQMDYDGQENIVLLQRNEQPHSPWDGTIGGAQAAMHDLGHNCNEQSIKNTYSMKRCFRISFSSSPTLDQPMRNRSMLVMDCGSNPIYSCVNGSKFDMF</sequence>
<dbReference type="AlphaFoldDB" id="A0AAE0T8U6"/>
<accession>A0AAE0T8U6</accession>
<proteinExistence type="predicted"/>
<evidence type="ECO:0000313" key="2">
    <source>
        <dbReference type="Proteomes" id="UP001195483"/>
    </source>
</evidence>
<protein>
    <submittedName>
        <fullName evidence="1">Uncharacterized protein</fullName>
    </submittedName>
</protein>
<comment type="caution">
    <text evidence="1">The sequence shown here is derived from an EMBL/GenBank/DDBJ whole genome shotgun (WGS) entry which is preliminary data.</text>
</comment>
<dbReference type="Proteomes" id="UP001195483">
    <property type="component" value="Unassembled WGS sequence"/>
</dbReference>
<reference evidence="1" key="1">
    <citation type="journal article" date="2021" name="Genome Biol. Evol.">
        <title>A High-Quality Reference Genome for a Parasitic Bivalve with Doubly Uniparental Inheritance (Bivalvia: Unionida).</title>
        <authorList>
            <person name="Smith C.H."/>
        </authorList>
    </citation>
    <scope>NUCLEOTIDE SEQUENCE</scope>
    <source>
        <strain evidence="1">CHS0354</strain>
    </source>
</reference>
<reference evidence="1" key="2">
    <citation type="journal article" date="2021" name="Genome Biol. Evol.">
        <title>Developing a high-quality reference genome for a parasitic bivalve with doubly uniparental inheritance (Bivalvia: Unionida).</title>
        <authorList>
            <person name="Smith C.H."/>
        </authorList>
    </citation>
    <scope>NUCLEOTIDE SEQUENCE</scope>
    <source>
        <strain evidence="1">CHS0354</strain>
        <tissue evidence="1">Mantle</tissue>
    </source>
</reference>
<dbReference type="EMBL" id="JAEAOA010000138">
    <property type="protein sequence ID" value="KAK3605464.1"/>
    <property type="molecule type" value="Genomic_DNA"/>
</dbReference>
<reference evidence="1" key="3">
    <citation type="submission" date="2023-05" db="EMBL/GenBank/DDBJ databases">
        <authorList>
            <person name="Smith C.H."/>
        </authorList>
    </citation>
    <scope>NUCLEOTIDE SEQUENCE</scope>
    <source>
        <strain evidence="1">CHS0354</strain>
        <tissue evidence="1">Mantle</tissue>
    </source>
</reference>
<organism evidence="1 2">
    <name type="scientific">Potamilus streckersoni</name>
    <dbReference type="NCBI Taxonomy" id="2493646"/>
    <lineage>
        <taxon>Eukaryota</taxon>
        <taxon>Metazoa</taxon>
        <taxon>Spiralia</taxon>
        <taxon>Lophotrochozoa</taxon>
        <taxon>Mollusca</taxon>
        <taxon>Bivalvia</taxon>
        <taxon>Autobranchia</taxon>
        <taxon>Heteroconchia</taxon>
        <taxon>Palaeoheterodonta</taxon>
        <taxon>Unionida</taxon>
        <taxon>Unionoidea</taxon>
        <taxon>Unionidae</taxon>
        <taxon>Ambleminae</taxon>
        <taxon>Lampsilini</taxon>
        <taxon>Potamilus</taxon>
    </lineage>
</organism>
<name>A0AAE0T8U6_9BIVA</name>
<keyword evidence="2" id="KW-1185">Reference proteome</keyword>